<accession>A0A835SDG2</accession>
<feature type="domain" description="SET" evidence="8">
    <location>
        <begin position="668"/>
        <end position="785"/>
    </location>
</feature>
<dbReference type="InterPro" id="IPR033467">
    <property type="entry name" value="Tesmin/TSO1-like_CXC"/>
</dbReference>
<gene>
    <name evidence="10" type="ORF">HXX76_013842</name>
</gene>
<keyword evidence="11" id="KW-1185">Reference proteome</keyword>
<feature type="region of interest" description="Disordered" evidence="7">
    <location>
        <begin position="153"/>
        <end position="182"/>
    </location>
</feature>
<feature type="domain" description="CXC" evidence="9">
    <location>
        <begin position="556"/>
        <end position="661"/>
    </location>
</feature>
<keyword evidence="1" id="KW-0489">Methyltransferase</keyword>
<evidence type="ECO:0000259" key="8">
    <source>
        <dbReference type="PROSITE" id="PS50280"/>
    </source>
</evidence>
<feature type="compositionally biased region" description="Low complexity" evidence="7">
    <location>
        <begin position="35"/>
        <end position="53"/>
    </location>
</feature>
<feature type="compositionally biased region" description="Gly residues" evidence="7">
    <location>
        <begin position="153"/>
        <end position="178"/>
    </location>
</feature>
<dbReference type="EMBL" id="JAEHOC010000057">
    <property type="protein sequence ID" value="KAG2425258.1"/>
    <property type="molecule type" value="Genomic_DNA"/>
</dbReference>
<keyword evidence="3" id="KW-0949">S-adenosyl-L-methionine</keyword>
<evidence type="ECO:0000259" key="9">
    <source>
        <dbReference type="PROSITE" id="PS51633"/>
    </source>
</evidence>
<organism evidence="10 11">
    <name type="scientific">Chlamydomonas incerta</name>
    <dbReference type="NCBI Taxonomy" id="51695"/>
    <lineage>
        <taxon>Eukaryota</taxon>
        <taxon>Viridiplantae</taxon>
        <taxon>Chlorophyta</taxon>
        <taxon>core chlorophytes</taxon>
        <taxon>Chlorophyceae</taxon>
        <taxon>CS clade</taxon>
        <taxon>Chlamydomonadales</taxon>
        <taxon>Chlamydomonadaceae</taxon>
        <taxon>Chlamydomonas</taxon>
    </lineage>
</organism>
<feature type="compositionally biased region" description="Gly residues" evidence="7">
    <location>
        <begin position="424"/>
        <end position="434"/>
    </location>
</feature>
<dbReference type="GO" id="GO:0003682">
    <property type="term" value="F:chromatin binding"/>
    <property type="evidence" value="ECO:0007669"/>
    <property type="project" value="TreeGrafter"/>
</dbReference>
<dbReference type="InterPro" id="IPR041355">
    <property type="entry name" value="Pre-SET_CXC"/>
</dbReference>
<dbReference type="SUPFAM" id="SSF82199">
    <property type="entry name" value="SET domain"/>
    <property type="match status" value="1"/>
</dbReference>
<dbReference type="AlphaFoldDB" id="A0A835SDG2"/>
<reference evidence="10" key="1">
    <citation type="journal article" date="2020" name="bioRxiv">
        <title>Comparative genomics of Chlamydomonas.</title>
        <authorList>
            <person name="Craig R.J."/>
            <person name="Hasan A.R."/>
            <person name="Ness R.W."/>
            <person name="Keightley P.D."/>
        </authorList>
    </citation>
    <scope>NUCLEOTIDE SEQUENCE</scope>
    <source>
        <strain evidence="10">SAG 7.73</strain>
    </source>
</reference>
<feature type="compositionally biased region" description="Gly residues" evidence="7">
    <location>
        <begin position="388"/>
        <end position="406"/>
    </location>
</feature>
<proteinExistence type="predicted"/>
<dbReference type="InterPro" id="IPR045318">
    <property type="entry name" value="EZH1/2-like"/>
</dbReference>
<feature type="region of interest" description="Disordered" evidence="7">
    <location>
        <begin position="1"/>
        <end position="53"/>
    </location>
</feature>
<dbReference type="GO" id="GO:0031507">
    <property type="term" value="P:heterochromatin formation"/>
    <property type="evidence" value="ECO:0007669"/>
    <property type="project" value="TreeGrafter"/>
</dbReference>
<evidence type="ECO:0000256" key="2">
    <source>
        <dbReference type="ARBA" id="ARBA00022679"/>
    </source>
</evidence>
<comment type="caution">
    <text evidence="10">The sequence shown here is derived from an EMBL/GenBank/DDBJ whole genome shotgun (WGS) entry which is preliminary data.</text>
</comment>
<keyword evidence="2" id="KW-0808">Transferase</keyword>
<protein>
    <submittedName>
        <fullName evidence="10">Uncharacterized protein</fullName>
    </submittedName>
</protein>
<evidence type="ECO:0000256" key="3">
    <source>
        <dbReference type="ARBA" id="ARBA00022691"/>
    </source>
</evidence>
<dbReference type="InterPro" id="IPR026489">
    <property type="entry name" value="CXC_dom"/>
</dbReference>
<dbReference type="Pfam" id="PF18264">
    <property type="entry name" value="preSET_CXC"/>
    <property type="match status" value="1"/>
</dbReference>
<dbReference type="InterPro" id="IPR001214">
    <property type="entry name" value="SET_dom"/>
</dbReference>
<sequence>MADRSRDGSLEPPGLQNTGVDDEQGGQRGGRRPKAAAPAQAAPAQAVVQASPGDPVAELVKRYRSLKKEYLARQREKAVSVLAANKAALDQFVAHRLAGAGAALAAPSLPIPKLGDVNTDTPGTYSPLLPPPDARPRNVLPLPLAERRVGVRLPGGGASGGGAAGGSGGGGAGAGAGGEKGHTSVRTHVRMLPPVQPPPGYTTWSYLKRNELARDHGRRMFLVDELGETVPADDGETEERLPWEDADGAAVDWAMSRLAEEAGWQDPDMLEALMDALRPQPQPEAIAQRLAYLYRLTLTDDKREDMEVEEVLDAFVGSFCRRCRIYGCRTHSGGHVKPHQRPAAPPPDTSATPCGPHCWKQHRQQQQQQKEVEERKENGEAEAADGAAEGGGGDAMEVDGGGGGSGAAAAGGDAPGRRDQAGRAGQGPGSGGGDDGGDGGDWSVYETSLVKQGIQVFGPGNPCMAALLLAPRRTCAQVKAAMDRLAAEAAEARRAAAAVAAAGRGGRAGDGAGGGGGGGGVLGPDGDLDLDALRAASMRRKGGGRAKKALMSNRGERSLVVAGRAAHGPADQWQDYQPCTCEGKCKADCPCVAARNFCEKFCACSTACKERFRGCTCKSGCKNNMCPCAAAGRECDPDLCGGCAPTLEGKAEPGRECANMRLRLRQHAHVVLGTSDIPGAGWGLFAAQYVARNGFLGEYTGDLITQDEANRRGSVYDHMNNSYLFNLNTEWVVDAKFRGNKLRCANHSSEPVAKAKVLLVDGESRIAIFADKPVTPGMEITYDYRYSEDTAPHWVNAKKKIRGG</sequence>
<dbReference type="Pfam" id="PF00856">
    <property type="entry name" value="SET"/>
    <property type="match status" value="1"/>
</dbReference>
<dbReference type="SMART" id="SM00317">
    <property type="entry name" value="SET"/>
    <property type="match status" value="1"/>
</dbReference>
<evidence type="ECO:0000256" key="1">
    <source>
        <dbReference type="ARBA" id="ARBA00022603"/>
    </source>
</evidence>
<evidence type="ECO:0000256" key="4">
    <source>
        <dbReference type="ARBA" id="ARBA00023015"/>
    </source>
</evidence>
<keyword evidence="5" id="KW-0804">Transcription</keyword>
<dbReference type="Proteomes" id="UP000650467">
    <property type="component" value="Unassembled WGS sequence"/>
</dbReference>
<feature type="region of interest" description="Disordered" evidence="7">
    <location>
        <begin position="331"/>
        <end position="444"/>
    </location>
</feature>
<evidence type="ECO:0000313" key="11">
    <source>
        <dbReference type="Proteomes" id="UP000650467"/>
    </source>
</evidence>
<dbReference type="GO" id="GO:0140951">
    <property type="term" value="F:histone H3K27 trimethyltransferase activity"/>
    <property type="evidence" value="ECO:0007669"/>
    <property type="project" value="UniProtKB-EC"/>
</dbReference>
<dbReference type="PROSITE" id="PS51633">
    <property type="entry name" value="CXC"/>
    <property type="match status" value="1"/>
</dbReference>
<dbReference type="PANTHER" id="PTHR45747">
    <property type="entry name" value="HISTONE-LYSINE N-METHYLTRANSFERASE E(Z)"/>
    <property type="match status" value="1"/>
</dbReference>
<dbReference type="OrthoDB" id="6141102at2759"/>
<dbReference type="InterPro" id="IPR046341">
    <property type="entry name" value="SET_dom_sf"/>
</dbReference>
<dbReference type="GO" id="GO:0032259">
    <property type="term" value="P:methylation"/>
    <property type="evidence" value="ECO:0007669"/>
    <property type="project" value="UniProtKB-KW"/>
</dbReference>
<evidence type="ECO:0000256" key="5">
    <source>
        <dbReference type="ARBA" id="ARBA00023163"/>
    </source>
</evidence>
<keyword evidence="4" id="KW-0805">Transcription regulation</keyword>
<dbReference type="GO" id="GO:0005634">
    <property type="term" value="C:nucleus"/>
    <property type="evidence" value="ECO:0007669"/>
    <property type="project" value="TreeGrafter"/>
</dbReference>
<name>A0A835SDG2_CHLIN</name>
<dbReference type="Gene3D" id="2.170.270.10">
    <property type="entry name" value="SET domain"/>
    <property type="match status" value="1"/>
</dbReference>
<dbReference type="PANTHER" id="PTHR45747:SF4">
    <property type="entry name" value="HISTONE-LYSINE N-METHYLTRANSFERASE E(Z)"/>
    <property type="match status" value="1"/>
</dbReference>
<evidence type="ECO:0000256" key="6">
    <source>
        <dbReference type="ARBA" id="ARBA00048568"/>
    </source>
</evidence>
<evidence type="ECO:0000256" key="7">
    <source>
        <dbReference type="SAM" id="MobiDB-lite"/>
    </source>
</evidence>
<comment type="catalytic activity">
    <reaction evidence="6">
        <text>L-lysyl(27)-[histone H3] + 3 S-adenosyl-L-methionine = N(6),N(6),N(6)-trimethyl-L-lysyl(27)-[histone H3] + 3 S-adenosyl-L-homocysteine + 3 H(+)</text>
        <dbReference type="Rhea" id="RHEA:60292"/>
        <dbReference type="Rhea" id="RHEA-COMP:15535"/>
        <dbReference type="Rhea" id="RHEA-COMP:15548"/>
        <dbReference type="ChEBI" id="CHEBI:15378"/>
        <dbReference type="ChEBI" id="CHEBI:29969"/>
        <dbReference type="ChEBI" id="CHEBI:57856"/>
        <dbReference type="ChEBI" id="CHEBI:59789"/>
        <dbReference type="ChEBI" id="CHEBI:61961"/>
        <dbReference type="EC" id="2.1.1.356"/>
    </reaction>
</comment>
<dbReference type="SMART" id="SM01114">
    <property type="entry name" value="CXC"/>
    <property type="match status" value="1"/>
</dbReference>
<feature type="compositionally biased region" description="Basic and acidic residues" evidence="7">
    <location>
        <begin position="370"/>
        <end position="379"/>
    </location>
</feature>
<dbReference type="PROSITE" id="PS50280">
    <property type="entry name" value="SET"/>
    <property type="match status" value="1"/>
</dbReference>
<evidence type="ECO:0000313" key="10">
    <source>
        <dbReference type="EMBL" id="KAG2425258.1"/>
    </source>
</evidence>